<comment type="similarity">
    <text evidence="1">Belongs to the TEL2 family.</text>
</comment>
<evidence type="ECO:0000313" key="5">
    <source>
        <dbReference type="Proteomes" id="UP000006702"/>
    </source>
</evidence>
<accession>A1DHS9</accession>
<dbReference type="PANTHER" id="PTHR15830">
    <property type="entry name" value="TELOMERE LENGTH REGULATION PROTEIN TEL2 FAMILY MEMBER"/>
    <property type="match status" value="1"/>
</dbReference>
<evidence type="ECO:0000256" key="1">
    <source>
        <dbReference type="ARBA" id="ARBA00006133"/>
    </source>
</evidence>
<dbReference type="GO" id="GO:0051879">
    <property type="term" value="F:Hsp90 protein binding"/>
    <property type="evidence" value="ECO:0007669"/>
    <property type="project" value="TreeGrafter"/>
</dbReference>
<dbReference type="GeneID" id="4587391"/>
<dbReference type="GO" id="GO:0051083">
    <property type="term" value="P:'de novo' cotranslational protein folding"/>
    <property type="evidence" value="ECO:0007669"/>
    <property type="project" value="TreeGrafter"/>
</dbReference>
<feature type="compositionally biased region" description="Low complexity" evidence="2">
    <location>
        <begin position="550"/>
        <end position="564"/>
    </location>
</feature>
<organism evidence="4 5">
    <name type="scientific">Neosartorya fischeri (strain ATCC 1020 / DSM 3700 / CBS 544.65 / FGSC A1164 / JCM 1740 / NRRL 181 / WB 181)</name>
    <name type="common">Aspergillus fischerianus</name>
    <dbReference type="NCBI Taxonomy" id="331117"/>
    <lineage>
        <taxon>Eukaryota</taxon>
        <taxon>Fungi</taxon>
        <taxon>Dikarya</taxon>
        <taxon>Ascomycota</taxon>
        <taxon>Pezizomycotina</taxon>
        <taxon>Eurotiomycetes</taxon>
        <taxon>Eurotiomycetidae</taxon>
        <taxon>Eurotiales</taxon>
        <taxon>Aspergillaceae</taxon>
        <taxon>Aspergillus</taxon>
        <taxon>Aspergillus subgen. Fumigati</taxon>
    </lineage>
</organism>
<dbReference type="OMA" id="AGIMVKL"/>
<feature type="domain" description="Telomere length regulation protein conserved" evidence="3">
    <location>
        <begin position="615"/>
        <end position="726"/>
    </location>
</feature>
<dbReference type="HOGENOM" id="CLU_005799_0_0_1"/>
<protein>
    <recommendedName>
        <fullName evidence="3">Telomere length regulation protein conserved domain-containing protein</fullName>
    </recommendedName>
</protein>
<dbReference type="InterPro" id="IPR038528">
    <property type="entry name" value="TEL2_C_sf"/>
</dbReference>
<dbReference type="InterPro" id="IPR019337">
    <property type="entry name" value="Telomere_length_regulation_dom"/>
</dbReference>
<feature type="compositionally biased region" description="Acidic residues" evidence="2">
    <location>
        <begin position="572"/>
        <end position="604"/>
    </location>
</feature>
<dbReference type="EMBL" id="DS027696">
    <property type="protein sequence ID" value="EAW18936.1"/>
    <property type="molecule type" value="Genomic_DNA"/>
</dbReference>
<reference evidence="5" key="1">
    <citation type="journal article" date="2008" name="PLoS Genet.">
        <title>Genomic islands in the pathogenic filamentous fungus Aspergillus fumigatus.</title>
        <authorList>
            <person name="Fedorova N.D."/>
            <person name="Khaldi N."/>
            <person name="Joardar V.S."/>
            <person name="Maiti R."/>
            <person name="Amedeo P."/>
            <person name="Anderson M.J."/>
            <person name="Crabtree J."/>
            <person name="Silva J.C."/>
            <person name="Badger J.H."/>
            <person name="Albarraq A."/>
            <person name="Angiuoli S."/>
            <person name="Bussey H."/>
            <person name="Bowyer P."/>
            <person name="Cotty P.J."/>
            <person name="Dyer P.S."/>
            <person name="Egan A."/>
            <person name="Galens K."/>
            <person name="Fraser-Liggett C.M."/>
            <person name="Haas B.J."/>
            <person name="Inman J.M."/>
            <person name="Kent R."/>
            <person name="Lemieux S."/>
            <person name="Malavazi I."/>
            <person name="Orvis J."/>
            <person name="Roemer T."/>
            <person name="Ronning C.M."/>
            <person name="Sundaram J.P."/>
            <person name="Sutton G."/>
            <person name="Turner G."/>
            <person name="Venter J.C."/>
            <person name="White O.R."/>
            <person name="Whitty B.R."/>
            <person name="Youngman P."/>
            <person name="Wolfe K.H."/>
            <person name="Goldman G.H."/>
            <person name="Wortman J.R."/>
            <person name="Jiang B."/>
            <person name="Denning D.W."/>
            <person name="Nierman W.C."/>
        </authorList>
    </citation>
    <scope>NUCLEOTIDE SEQUENCE [LARGE SCALE GENOMIC DNA]</scope>
    <source>
        <strain evidence="5">ATCC 1020 / DSM 3700 / CBS 544.65 / FGSC A1164 / JCM 1740 / NRRL 181 / WB 181</strain>
    </source>
</reference>
<dbReference type="InterPro" id="IPR051970">
    <property type="entry name" value="TEL2_Regulation"/>
</dbReference>
<dbReference type="eggNOG" id="KOG4346">
    <property type="taxonomic scope" value="Eukaryota"/>
</dbReference>
<feature type="compositionally biased region" description="Basic and acidic residues" evidence="2">
    <location>
        <begin position="808"/>
        <end position="825"/>
    </location>
</feature>
<sequence>MEALTTVNITTRDSRSILSPAAEGNSLDGLQKRQTGSAAELDNNSTSSDHILAVLKSKPDQDNIAHVLSILDPSNKKALPPDFDIRVPSAKTTQVINVLVNVTIPDHWEYLKETKGEASKLRGMFLRCFSSVAGLSCLVTQLRSLITAARAAHQNAEGSNNRIRLAEILSVISALLKPTDFVLRLYNDIHALHTNETQKQLAWKELIALLGASKLLPAAAEALSLIKDLEGLAKLSWLGEGTQYASWLGANICQIVSRINPNNDAGLKAASLLMARSLSIGYTDHLVREIYSGLLLDRALPTHFDSFYDKLRPTEQLAFLESVFRDLQKRYFPVSISYLDFASTSNQTVEGVAALCSIIICKRPHLVSQLADWLAKGQAGSIHTVGLRRALLAALSDRKGNVFRDIIQALLSSSLEQSGDKFYIRHAPMSSQEANAQVVLLAAGCLQRLDSCAVKDAGRSSIFLSTVSNRLAASASKARLLGMIIGTAISQLIEEPGKAMKFDLEEMESDEAVSYLDLAKKADRVGSLDYIRISKEQSPKEHRPPAQGPSSSRTVRARASTTQSVKIVSIEEIGDSENDENEDDDDLIPYEKPDEDPSDSDDDPTLVQRNKPTPPVYIRDLIAGLRDTENLERFELAVTTAPSLIRRKTGFGTELAENVEELALVLVGLQEQAKLPKFHECRLQSMISLIVSQPLKMGRWFAAVFFDGDLSQTQRSAVLTALGLGARQLAGNGEEDARTLGLPTLPDTSFPTRRLPANVEDLYLTNESPIASLTKTLSKASLEPIAAQAADAASGPNALKVRTFSSRMEVEKKRQQRDAQRQKSTVRDLHKVLSEGFFYPLTARFALMMTQFSSSTAPSYNPFLIPHLLCLFIQTLTLILSTMGPHNPYLPNLTQETLTFLLSLYTRPLSEDPSIVSALLSLFLAVLDLNVASGSSGEERLVTEFATQVIELREWAGSVFDRTPAAQGVDDPREQVRLLAAGVMVKLGEVTERYQGRLMGVNSGFKY</sequence>
<dbReference type="GO" id="GO:0005829">
    <property type="term" value="C:cytosol"/>
    <property type="evidence" value="ECO:0007669"/>
    <property type="project" value="TreeGrafter"/>
</dbReference>
<dbReference type="KEGG" id="nfi:NFIA_088920"/>
<dbReference type="OrthoDB" id="10258062at2759"/>
<dbReference type="VEuPathDB" id="FungiDB:NFIA_088920"/>
<dbReference type="AlphaFoldDB" id="A1DHS9"/>
<feature type="region of interest" description="Disordered" evidence="2">
    <location>
        <begin position="533"/>
        <end position="613"/>
    </location>
</feature>
<dbReference type="STRING" id="331117.A1DHS9"/>
<name>A1DHS9_NEOFI</name>
<dbReference type="GO" id="GO:0042162">
    <property type="term" value="F:telomeric DNA binding"/>
    <property type="evidence" value="ECO:0007669"/>
    <property type="project" value="TreeGrafter"/>
</dbReference>
<keyword evidence="5" id="KW-1185">Reference proteome</keyword>
<dbReference type="Pfam" id="PF10193">
    <property type="entry name" value="Telomere_reg-2"/>
    <property type="match status" value="1"/>
</dbReference>
<proteinExistence type="inferred from homology"/>
<dbReference type="FunFam" id="1.25.40.720:FF:000004">
    <property type="entry name" value="WGS project CABT00000000 data, contig 2.6"/>
    <property type="match status" value="1"/>
</dbReference>
<gene>
    <name evidence="4" type="ORF">NFIA_088920</name>
</gene>
<evidence type="ECO:0000313" key="4">
    <source>
        <dbReference type="EMBL" id="EAW18936.1"/>
    </source>
</evidence>
<dbReference type="PANTHER" id="PTHR15830:SF10">
    <property type="entry name" value="TELOMERE LENGTH REGULATION PROTEIN TEL2 HOMOLOG"/>
    <property type="match status" value="1"/>
</dbReference>
<dbReference type="Proteomes" id="UP000006702">
    <property type="component" value="Unassembled WGS sequence"/>
</dbReference>
<feature type="compositionally biased region" description="Basic and acidic residues" evidence="2">
    <location>
        <begin position="533"/>
        <end position="544"/>
    </location>
</feature>
<evidence type="ECO:0000256" key="2">
    <source>
        <dbReference type="SAM" id="MobiDB-lite"/>
    </source>
</evidence>
<feature type="region of interest" description="Disordered" evidence="2">
    <location>
        <begin position="806"/>
        <end position="825"/>
    </location>
</feature>
<dbReference type="Gene3D" id="1.25.40.720">
    <property type="entry name" value="Telomere length regulation protein 2, C-terminal domain"/>
    <property type="match status" value="2"/>
</dbReference>
<evidence type="ECO:0000259" key="3">
    <source>
        <dbReference type="Pfam" id="PF10193"/>
    </source>
</evidence>
<dbReference type="RefSeq" id="XP_001260833.1">
    <property type="nucleotide sequence ID" value="XM_001260832.1"/>
</dbReference>